<gene>
    <name evidence="6" type="ORF">DFR58_11239</name>
</gene>
<name>A0A369B611_9FIRM</name>
<evidence type="ECO:0000313" key="7">
    <source>
        <dbReference type="Proteomes" id="UP000253034"/>
    </source>
</evidence>
<feature type="domain" description="C-glycoside deglycosidase beta subunit" evidence="5">
    <location>
        <begin position="2"/>
        <end position="113"/>
    </location>
</feature>
<keyword evidence="7" id="KW-1185">Reference proteome</keyword>
<evidence type="ECO:0000313" key="6">
    <source>
        <dbReference type="EMBL" id="RCX16058.1"/>
    </source>
</evidence>
<evidence type="ECO:0000256" key="1">
    <source>
        <dbReference type="ARBA" id="ARBA00023239"/>
    </source>
</evidence>
<accession>A0A369B611</accession>
<dbReference type="GO" id="GO:0016829">
    <property type="term" value="F:lyase activity"/>
    <property type="evidence" value="ECO:0007669"/>
    <property type="project" value="UniProtKB-KW"/>
</dbReference>
<sequence>MYDKYMVLREDIQSVIENGVGTGFEVKLRIPYYRGVFLSLVEDVTVTFNSTVFTRDQLKFSVGGDTYTFDEMATMSTLRWEYGEKATVFVPLKGGIPLGLHRIEVSVTIRVSYMGGGRPFTVVLENVSPMGG</sequence>
<dbReference type="OrthoDB" id="1956341at2"/>
<evidence type="ECO:0000259" key="5">
    <source>
        <dbReference type="Pfam" id="PF19906"/>
    </source>
</evidence>
<proteinExistence type="inferred from homology"/>
<comment type="similarity">
    <text evidence="3">Belongs to the C-glycoside deglycosidase beta subunit family.</text>
</comment>
<evidence type="ECO:0000256" key="2">
    <source>
        <dbReference type="ARBA" id="ARBA00023277"/>
    </source>
</evidence>
<dbReference type="EMBL" id="QPJT01000012">
    <property type="protein sequence ID" value="RCX16058.1"/>
    <property type="molecule type" value="Genomic_DNA"/>
</dbReference>
<evidence type="ECO:0000256" key="4">
    <source>
        <dbReference type="ARBA" id="ARBA00047208"/>
    </source>
</evidence>
<keyword evidence="1" id="KW-0456">Lyase</keyword>
<evidence type="ECO:0000256" key="3">
    <source>
        <dbReference type="ARBA" id="ARBA00046336"/>
    </source>
</evidence>
<protein>
    <recommendedName>
        <fullName evidence="4">C-deglycosylation enzyme beta subunit</fullName>
    </recommendedName>
</protein>
<dbReference type="Proteomes" id="UP000253034">
    <property type="component" value="Unassembled WGS sequence"/>
</dbReference>
<reference evidence="6 7" key="1">
    <citation type="submission" date="2018-07" db="EMBL/GenBank/DDBJ databases">
        <title>Genomic Encyclopedia of Type Strains, Phase IV (KMG-IV): sequencing the most valuable type-strain genomes for metagenomic binning, comparative biology and taxonomic classification.</title>
        <authorList>
            <person name="Goeker M."/>
        </authorList>
    </citation>
    <scope>NUCLEOTIDE SEQUENCE [LARGE SCALE GENOMIC DNA]</scope>
    <source>
        <strain evidence="6 7">DSM 27016</strain>
    </source>
</reference>
<dbReference type="InterPro" id="IPR045959">
    <property type="entry name" value="CGDB"/>
</dbReference>
<organism evidence="6 7">
    <name type="scientific">Anaerobacterium chartisolvens</name>
    <dbReference type="NCBI Taxonomy" id="1297424"/>
    <lineage>
        <taxon>Bacteria</taxon>
        <taxon>Bacillati</taxon>
        <taxon>Bacillota</taxon>
        <taxon>Clostridia</taxon>
        <taxon>Eubacteriales</taxon>
        <taxon>Oscillospiraceae</taxon>
        <taxon>Anaerobacterium</taxon>
    </lineage>
</organism>
<comment type="caution">
    <text evidence="6">The sequence shown here is derived from an EMBL/GenBank/DDBJ whole genome shotgun (WGS) entry which is preliminary data.</text>
</comment>
<dbReference type="AlphaFoldDB" id="A0A369B611"/>
<keyword evidence="2" id="KW-0119">Carbohydrate metabolism</keyword>
<dbReference type="RefSeq" id="WP_114297985.1">
    <property type="nucleotide sequence ID" value="NZ_QPJT01000012.1"/>
</dbReference>
<dbReference type="Pfam" id="PF19906">
    <property type="entry name" value="CGDB"/>
    <property type="match status" value="1"/>
</dbReference>